<evidence type="ECO:0000256" key="1">
    <source>
        <dbReference type="PROSITE-ProRule" id="PRU00169"/>
    </source>
</evidence>
<dbReference type="Pfam" id="PF00072">
    <property type="entry name" value="Response_reg"/>
    <property type="match status" value="1"/>
</dbReference>
<evidence type="ECO:0000313" key="4">
    <source>
        <dbReference type="Proteomes" id="UP000318878"/>
    </source>
</evidence>
<dbReference type="AlphaFoldDB" id="A0A5C5V4S0"/>
<dbReference type="Proteomes" id="UP000318878">
    <property type="component" value="Unassembled WGS sequence"/>
</dbReference>
<name>A0A5C5V4S0_9BACT</name>
<dbReference type="Gene3D" id="3.40.50.2300">
    <property type="match status" value="1"/>
</dbReference>
<dbReference type="PANTHER" id="PTHR44520">
    <property type="entry name" value="RESPONSE REGULATOR RCP1-RELATED"/>
    <property type="match status" value="1"/>
</dbReference>
<dbReference type="RefSeq" id="WP_146431962.1">
    <property type="nucleotide sequence ID" value="NZ_SJPF01000003.1"/>
</dbReference>
<keyword evidence="1" id="KW-0597">Phosphoprotein</keyword>
<sequence length="146" mass="16629">MQGRPIKVLLVEDNAAHAKLVMRSFREHAVANEIVHVDNGESALEYMFQIGQYQNVDTLPDLVLLDLRLPKYDGLHVLSEIKKNPSTANIPVVVLTTSDAEADVNQAYGHHVNSYLVKPIDFIEFSKMLSDLGFYWLVWNEPPKRR</sequence>
<dbReference type="GO" id="GO:0000160">
    <property type="term" value="P:phosphorelay signal transduction system"/>
    <property type="evidence" value="ECO:0007669"/>
    <property type="project" value="InterPro"/>
</dbReference>
<keyword evidence="4" id="KW-1185">Reference proteome</keyword>
<proteinExistence type="predicted"/>
<evidence type="ECO:0000313" key="3">
    <source>
        <dbReference type="EMBL" id="TWT32715.1"/>
    </source>
</evidence>
<dbReference type="PROSITE" id="PS50110">
    <property type="entry name" value="RESPONSE_REGULATORY"/>
    <property type="match status" value="1"/>
</dbReference>
<accession>A0A5C5V4S0</accession>
<dbReference type="EMBL" id="SJPF01000003">
    <property type="protein sequence ID" value="TWT32715.1"/>
    <property type="molecule type" value="Genomic_DNA"/>
</dbReference>
<dbReference type="SMART" id="SM00448">
    <property type="entry name" value="REC"/>
    <property type="match status" value="1"/>
</dbReference>
<comment type="caution">
    <text evidence="3">The sequence shown here is derived from an EMBL/GenBank/DDBJ whole genome shotgun (WGS) entry which is preliminary data.</text>
</comment>
<dbReference type="InterPro" id="IPR011006">
    <property type="entry name" value="CheY-like_superfamily"/>
</dbReference>
<organism evidence="3 4">
    <name type="scientific">Blastopirellula retiformator</name>
    <dbReference type="NCBI Taxonomy" id="2527970"/>
    <lineage>
        <taxon>Bacteria</taxon>
        <taxon>Pseudomonadati</taxon>
        <taxon>Planctomycetota</taxon>
        <taxon>Planctomycetia</taxon>
        <taxon>Pirellulales</taxon>
        <taxon>Pirellulaceae</taxon>
        <taxon>Blastopirellula</taxon>
    </lineage>
</organism>
<protein>
    <submittedName>
        <fullName evidence="3">Response regulator rcp1</fullName>
    </submittedName>
</protein>
<dbReference type="InterPro" id="IPR001789">
    <property type="entry name" value="Sig_transdc_resp-reg_receiver"/>
</dbReference>
<reference evidence="3 4" key="1">
    <citation type="submission" date="2019-02" db="EMBL/GenBank/DDBJ databases">
        <title>Deep-cultivation of Planctomycetes and their phenomic and genomic characterization uncovers novel biology.</title>
        <authorList>
            <person name="Wiegand S."/>
            <person name="Jogler M."/>
            <person name="Boedeker C."/>
            <person name="Pinto D."/>
            <person name="Vollmers J."/>
            <person name="Rivas-Marin E."/>
            <person name="Kohn T."/>
            <person name="Peeters S.H."/>
            <person name="Heuer A."/>
            <person name="Rast P."/>
            <person name="Oberbeckmann S."/>
            <person name="Bunk B."/>
            <person name="Jeske O."/>
            <person name="Meyerdierks A."/>
            <person name="Storesund J.E."/>
            <person name="Kallscheuer N."/>
            <person name="Luecker S."/>
            <person name="Lage O.M."/>
            <person name="Pohl T."/>
            <person name="Merkel B.J."/>
            <person name="Hornburger P."/>
            <person name="Mueller R.-W."/>
            <person name="Bruemmer F."/>
            <person name="Labrenz M."/>
            <person name="Spormann A.M."/>
            <person name="Op Den Camp H."/>
            <person name="Overmann J."/>
            <person name="Amann R."/>
            <person name="Jetten M.S.M."/>
            <person name="Mascher T."/>
            <person name="Medema M.H."/>
            <person name="Devos D.P."/>
            <person name="Kaster A.-K."/>
            <person name="Ovreas L."/>
            <person name="Rohde M."/>
            <person name="Galperin M.Y."/>
            <person name="Jogler C."/>
        </authorList>
    </citation>
    <scope>NUCLEOTIDE SEQUENCE [LARGE SCALE GENOMIC DNA]</scope>
    <source>
        <strain evidence="3 4">Enr8</strain>
    </source>
</reference>
<evidence type="ECO:0000259" key="2">
    <source>
        <dbReference type="PROSITE" id="PS50110"/>
    </source>
</evidence>
<feature type="domain" description="Response regulatory" evidence="2">
    <location>
        <begin position="7"/>
        <end position="133"/>
    </location>
</feature>
<dbReference type="SUPFAM" id="SSF52172">
    <property type="entry name" value="CheY-like"/>
    <property type="match status" value="1"/>
</dbReference>
<dbReference type="OrthoDB" id="195863at2"/>
<gene>
    <name evidence="3" type="primary">rcp1_2</name>
    <name evidence="3" type="ORF">Enr8_25210</name>
</gene>
<dbReference type="CDD" id="cd17557">
    <property type="entry name" value="REC_Rcp-like"/>
    <property type="match status" value="1"/>
</dbReference>
<dbReference type="InterPro" id="IPR052893">
    <property type="entry name" value="TCS_response_regulator"/>
</dbReference>
<feature type="modified residue" description="4-aspartylphosphate" evidence="1">
    <location>
        <position position="66"/>
    </location>
</feature>